<evidence type="ECO:0000256" key="2">
    <source>
        <dbReference type="ARBA" id="ARBA00022801"/>
    </source>
</evidence>
<dbReference type="KEGG" id="asan:AWM72_01375"/>
<dbReference type="GeneID" id="92902723"/>
<organism evidence="4 6">
    <name type="scientific">Aerococcus sanguinicola</name>
    <dbReference type="NCBI Taxonomy" id="119206"/>
    <lineage>
        <taxon>Bacteria</taxon>
        <taxon>Bacillati</taxon>
        <taxon>Bacillota</taxon>
        <taxon>Bacilli</taxon>
        <taxon>Lactobacillales</taxon>
        <taxon>Aerococcaceae</taxon>
        <taxon>Aerococcus</taxon>
    </lineage>
</organism>
<evidence type="ECO:0000313" key="4">
    <source>
        <dbReference type="EMBL" id="AMB93487.1"/>
    </source>
</evidence>
<dbReference type="Pfam" id="PF00293">
    <property type="entry name" value="NUDIX"/>
    <property type="match status" value="1"/>
</dbReference>
<reference evidence="4 6" key="1">
    <citation type="journal article" date="2016" name="Genome Announc.">
        <title>Complete Genome Sequences of Aerococcus christensenii CCUG 28831T, Aerococcus sanguinicola CCUG 43001T, Aerococcus urinae CCUG 36881T, Aerococcus urinaeequi CCUG 28094T, Aerococcus urinaehominis CCUG 42038 BT, and Aerococcus viridans CCUG 4311T.</title>
        <authorList>
            <person name="Carkaci D."/>
            <person name="Dargis R."/>
            <person name="Nielsen X.C."/>
            <person name="Skovgaard O."/>
            <person name="Fuursted K."/>
            <person name="Christensen J.J."/>
        </authorList>
    </citation>
    <scope>NUCLEOTIDE SEQUENCE [LARGE SCALE GENOMIC DNA]</scope>
    <source>
        <strain evidence="4 6">CCUG43001</strain>
    </source>
</reference>
<dbReference type="AlphaFoldDB" id="A0A0X8FBI9"/>
<keyword evidence="2 5" id="KW-0378">Hydrolase</keyword>
<dbReference type="EMBL" id="PKGY01000003">
    <property type="protein sequence ID" value="PKZ21783.1"/>
    <property type="molecule type" value="Genomic_DNA"/>
</dbReference>
<dbReference type="FunFam" id="3.90.79.10:FF:000024">
    <property type="entry name" value="ADP-ribose pyrophosphatase"/>
    <property type="match status" value="1"/>
</dbReference>
<dbReference type="PANTHER" id="PTHR11839">
    <property type="entry name" value="UDP/ADP-SUGAR PYROPHOSPHATASE"/>
    <property type="match status" value="1"/>
</dbReference>
<evidence type="ECO:0000256" key="1">
    <source>
        <dbReference type="ARBA" id="ARBA00001946"/>
    </source>
</evidence>
<feature type="domain" description="Nudix hydrolase" evidence="3">
    <location>
        <begin position="40"/>
        <end position="170"/>
    </location>
</feature>
<dbReference type="GO" id="GO:0019693">
    <property type="term" value="P:ribose phosphate metabolic process"/>
    <property type="evidence" value="ECO:0007669"/>
    <property type="project" value="TreeGrafter"/>
</dbReference>
<evidence type="ECO:0000313" key="6">
    <source>
        <dbReference type="Proteomes" id="UP000069912"/>
    </source>
</evidence>
<dbReference type="PROSITE" id="PS51462">
    <property type="entry name" value="NUDIX"/>
    <property type="match status" value="1"/>
</dbReference>
<name>A0A0X8FBI9_9LACT</name>
<dbReference type="OrthoDB" id="9806150at2"/>
<dbReference type="EMBL" id="CP014160">
    <property type="protein sequence ID" value="AMB93487.1"/>
    <property type="molecule type" value="Genomic_DNA"/>
</dbReference>
<dbReference type="SUPFAM" id="SSF55811">
    <property type="entry name" value="Nudix"/>
    <property type="match status" value="1"/>
</dbReference>
<dbReference type="Proteomes" id="UP000069912">
    <property type="component" value="Chromosome"/>
</dbReference>
<dbReference type="InterPro" id="IPR015797">
    <property type="entry name" value="NUDIX_hydrolase-like_dom_sf"/>
</dbReference>
<dbReference type="Proteomes" id="UP000234239">
    <property type="component" value="Unassembled WGS sequence"/>
</dbReference>
<keyword evidence="6" id="KW-1185">Reference proteome</keyword>
<proteinExistence type="predicted"/>
<reference evidence="6" key="2">
    <citation type="submission" date="2016-01" db="EMBL/GenBank/DDBJ databases">
        <title>Six Aerococcus type strain genome sequencing and assembly using PacBio and Illumina Hiseq.</title>
        <authorList>
            <person name="Carkaci D."/>
            <person name="Dargis R."/>
            <person name="Nielsen X.C."/>
            <person name="Skovgaard O."/>
            <person name="Fuursted K."/>
            <person name="Christensen J.J."/>
        </authorList>
    </citation>
    <scope>NUCLEOTIDE SEQUENCE [LARGE SCALE GENOMIC DNA]</scope>
    <source>
        <strain evidence="6">CCUG43001</strain>
    </source>
</reference>
<reference evidence="5 7" key="3">
    <citation type="submission" date="2017-12" db="EMBL/GenBank/DDBJ databases">
        <title>Phylogenetic diversity of female urinary microbiome.</title>
        <authorList>
            <person name="Thomas-White K."/>
            <person name="Wolfe A.J."/>
        </authorList>
    </citation>
    <scope>NUCLEOTIDE SEQUENCE [LARGE SCALE GENOMIC DNA]</scope>
    <source>
        <strain evidence="5 7">UMB0139</strain>
    </source>
</reference>
<evidence type="ECO:0000313" key="5">
    <source>
        <dbReference type="EMBL" id="PKZ21783.1"/>
    </source>
</evidence>
<dbReference type="CDD" id="cd03424">
    <property type="entry name" value="NUDIX_ADPRase_Nudt5_UGPPase_Nudt14"/>
    <property type="match status" value="1"/>
</dbReference>
<accession>A0A0X8FBI9</accession>
<dbReference type="GO" id="GO:0006753">
    <property type="term" value="P:nucleoside phosphate metabolic process"/>
    <property type="evidence" value="ECO:0007669"/>
    <property type="project" value="TreeGrafter"/>
</dbReference>
<evidence type="ECO:0000313" key="7">
    <source>
        <dbReference type="Proteomes" id="UP000234239"/>
    </source>
</evidence>
<gene>
    <name evidence="4" type="ORF">AWM72_01375</name>
    <name evidence="5" type="ORF">CYJ28_07735</name>
</gene>
<dbReference type="GO" id="GO:0005829">
    <property type="term" value="C:cytosol"/>
    <property type="evidence" value="ECO:0007669"/>
    <property type="project" value="TreeGrafter"/>
</dbReference>
<sequence>MEFGEKTLSSEVIYEGSLLTLEKQTVEIFNGEKANREIIHHAPAVGIIAIDEDQRLVLVKQFRKAIERPILEIPAGLVDPGEDFLAAAQRELEEETQLQAEDWQTLDKFYVSPGYLDEYLQIYSCRGLETVSNPRPQDADEHIEVFRLSLSEAKQAAASGEICDMKTIYAIQYLEKQLLKEGNHG</sequence>
<dbReference type="RefSeq" id="WP_067972033.1">
    <property type="nucleotide sequence ID" value="NZ_CAJHKN010000005.1"/>
</dbReference>
<comment type="cofactor">
    <cofactor evidence="1">
        <name>Mg(2+)</name>
        <dbReference type="ChEBI" id="CHEBI:18420"/>
    </cofactor>
</comment>
<protein>
    <submittedName>
        <fullName evidence="4">ADP-ribose diphosphatase</fullName>
    </submittedName>
    <submittedName>
        <fullName evidence="5">NUDIX hydrolase</fullName>
    </submittedName>
</protein>
<evidence type="ECO:0000259" key="3">
    <source>
        <dbReference type="PROSITE" id="PS51462"/>
    </source>
</evidence>
<dbReference type="GO" id="GO:0016787">
    <property type="term" value="F:hydrolase activity"/>
    <property type="evidence" value="ECO:0007669"/>
    <property type="project" value="UniProtKB-KW"/>
</dbReference>
<dbReference type="Gene3D" id="3.90.79.10">
    <property type="entry name" value="Nucleoside Triphosphate Pyrophosphohydrolase"/>
    <property type="match status" value="1"/>
</dbReference>
<dbReference type="InterPro" id="IPR000086">
    <property type="entry name" value="NUDIX_hydrolase_dom"/>
</dbReference>
<dbReference type="PANTHER" id="PTHR11839:SF18">
    <property type="entry name" value="NUDIX HYDROLASE DOMAIN-CONTAINING PROTEIN"/>
    <property type="match status" value="1"/>
</dbReference>